<keyword evidence="4 5" id="KW-0539">Nucleus</keyword>
<dbReference type="InterPro" id="IPR007023">
    <property type="entry name" value="Ribosom_reg"/>
</dbReference>
<dbReference type="Pfam" id="PF04939">
    <property type="entry name" value="RRS1"/>
    <property type="match status" value="1"/>
</dbReference>
<protein>
    <recommendedName>
        <fullName evidence="5">Ribosome biogenesis regulatory protein</fullName>
    </recommendedName>
</protein>
<dbReference type="GO" id="GO:0005634">
    <property type="term" value="C:nucleus"/>
    <property type="evidence" value="ECO:0007669"/>
    <property type="project" value="UniProtKB-SubCell"/>
</dbReference>
<reference evidence="7" key="1">
    <citation type="journal article" date="2023" name="Mol. Phylogenet. Evol.">
        <title>Genome-scale phylogeny and comparative genomics of the fungal order Sordariales.</title>
        <authorList>
            <person name="Hensen N."/>
            <person name="Bonometti L."/>
            <person name="Westerberg I."/>
            <person name="Brannstrom I.O."/>
            <person name="Guillou S."/>
            <person name="Cros-Aarteil S."/>
            <person name="Calhoun S."/>
            <person name="Haridas S."/>
            <person name="Kuo A."/>
            <person name="Mondo S."/>
            <person name="Pangilinan J."/>
            <person name="Riley R."/>
            <person name="LaButti K."/>
            <person name="Andreopoulos B."/>
            <person name="Lipzen A."/>
            <person name="Chen C."/>
            <person name="Yan M."/>
            <person name="Daum C."/>
            <person name="Ng V."/>
            <person name="Clum A."/>
            <person name="Steindorff A."/>
            <person name="Ohm R.A."/>
            <person name="Martin F."/>
            <person name="Silar P."/>
            <person name="Natvig D.O."/>
            <person name="Lalanne C."/>
            <person name="Gautier V."/>
            <person name="Ament-Velasquez S.L."/>
            <person name="Kruys A."/>
            <person name="Hutchinson M.I."/>
            <person name="Powell A.J."/>
            <person name="Barry K."/>
            <person name="Miller A.N."/>
            <person name="Grigoriev I.V."/>
            <person name="Debuchy R."/>
            <person name="Gladieux P."/>
            <person name="Hiltunen Thoren M."/>
            <person name="Johannesson H."/>
        </authorList>
    </citation>
    <scope>NUCLEOTIDE SEQUENCE</scope>
    <source>
        <strain evidence="7">CBS 232.78</strain>
    </source>
</reference>
<proteinExistence type="inferred from homology"/>
<sequence>MSPFAPSAAGAPATTTKAPKLPVTVEKPTPYYFDLGLLLANDPNPLSLDPANIEDSLAQVARDGAQVLINQLLTTCPISSTQAGVLLSLPPVSTPLPREKPIPAAKVETKWSAFAKRRGIAPKTREARRNIQYNQESGEFERKWGYKGANKAGQDDAIVEVKFNSEKEKNRKEGTTIRGDKRREIREKVKRNERLQRKNQRNADGRSK</sequence>
<feature type="region of interest" description="Disordered" evidence="6">
    <location>
        <begin position="162"/>
        <end position="208"/>
    </location>
</feature>
<evidence type="ECO:0000313" key="7">
    <source>
        <dbReference type="EMBL" id="KAK3394206.1"/>
    </source>
</evidence>
<comment type="similarity">
    <text evidence="2 5">Belongs to the RRS1 family.</text>
</comment>
<dbReference type="Proteomes" id="UP001285441">
    <property type="component" value="Unassembled WGS sequence"/>
</dbReference>
<dbReference type="EMBL" id="JAULSW010000001">
    <property type="protein sequence ID" value="KAK3394206.1"/>
    <property type="molecule type" value="Genomic_DNA"/>
</dbReference>
<comment type="subcellular location">
    <subcellularLocation>
        <location evidence="1 5">Nucleus</location>
    </subcellularLocation>
</comment>
<dbReference type="GO" id="GO:0042254">
    <property type="term" value="P:ribosome biogenesis"/>
    <property type="evidence" value="ECO:0007669"/>
    <property type="project" value="UniProtKB-KW"/>
</dbReference>
<reference evidence="7" key="2">
    <citation type="submission" date="2023-06" db="EMBL/GenBank/DDBJ databases">
        <authorList>
            <consortium name="Lawrence Berkeley National Laboratory"/>
            <person name="Haridas S."/>
            <person name="Hensen N."/>
            <person name="Bonometti L."/>
            <person name="Westerberg I."/>
            <person name="Brannstrom I.O."/>
            <person name="Guillou S."/>
            <person name="Cros-Aarteil S."/>
            <person name="Calhoun S."/>
            <person name="Kuo A."/>
            <person name="Mondo S."/>
            <person name="Pangilinan J."/>
            <person name="Riley R."/>
            <person name="LaButti K."/>
            <person name="Andreopoulos B."/>
            <person name="Lipzen A."/>
            <person name="Chen C."/>
            <person name="Yanf M."/>
            <person name="Daum C."/>
            <person name="Ng V."/>
            <person name="Clum A."/>
            <person name="Steindorff A."/>
            <person name="Ohm R."/>
            <person name="Martin F."/>
            <person name="Silar P."/>
            <person name="Natvig D."/>
            <person name="Lalanne C."/>
            <person name="Gautier V."/>
            <person name="Ament-velasquez S.L."/>
            <person name="Kruys A."/>
            <person name="Hutchinson M.I."/>
            <person name="Powell A.J."/>
            <person name="Barry K."/>
            <person name="Miller A.N."/>
            <person name="Grigoriev I.V."/>
            <person name="Debuchy R."/>
            <person name="Gladieux P."/>
            <person name="Thoren M.H."/>
            <person name="Johannesson H."/>
        </authorList>
    </citation>
    <scope>NUCLEOTIDE SEQUENCE</scope>
    <source>
        <strain evidence="7">CBS 232.78</strain>
    </source>
</reference>
<comment type="function">
    <text evidence="5">Involved in ribosomal large subunit assembly.</text>
</comment>
<evidence type="ECO:0000256" key="4">
    <source>
        <dbReference type="ARBA" id="ARBA00023242"/>
    </source>
</evidence>
<comment type="caution">
    <text evidence="7">The sequence shown here is derived from an EMBL/GenBank/DDBJ whole genome shotgun (WGS) entry which is preliminary data.</text>
</comment>
<evidence type="ECO:0000256" key="2">
    <source>
        <dbReference type="ARBA" id="ARBA00010077"/>
    </source>
</evidence>
<feature type="region of interest" description="Disordered" evidence="6">
    <location>
        <begin position="1"/>
        <end position="22"/>
    </location>
</feature>
<name>A0AAE0U7U1_9PEZI</name>
<evidence type="ECO:0000256" key="1">
    <source>
        <dbReference type="ARBA" id="ARBA00004123"/>
    </source>
</evidence>
<evidence type="ECO:0000256" key="5">
    <source>
        <dbReference type="RuleBase" id="RU364132"/>
    </source>
</evidence>
<keyword evidence="8" id="KW-1185">Reference proteome</keyword>
<feature type="compositionally biased region" description="Basic and acidic residues" evidence="6">
    <location>
        <begin position="163"/>
        <end position="208"/>
    </location>
</feature>
<gene>
    <name evidence="7" type="ORF">B0H63DRAFT_387707</name>
</gene>
<accession>A0AAE0U7U1</accession>
<dbReference type="AlphaFoldDB" id="A0AAE0U7U1"/>
<organism evidence="7 8">
    <name type="scientific">Podospora didyma</name>
    <dbReference type="NCBI Taxonomy" id="330526"/>
    <lineage>
        <taxon>Eukaryota</taxon>
        <taxon>Fungi</taxon>
        <taxon>Dikarya</taxon>
        <taxon>Ascomycota</taxon>
        <taxon>Pezizomycotina</taxon>
        <taxon>Sordariomycetes</taxon>
        <taxon>Sordariomycetidae</taxon>
        <taxon>Sordariales</taxon>
        <taxon>Podosporaceae</taxon>
        <taxon>Podospora</taxon>
    </lineage>
</organism>
<evidence type="ECO:0000313" key="8">
    <source>
        <dbReference type="Proteomes" id="UP001285441"/>
    </source>
</evidence>
<evidence type="ECO:0000256" key="6">
    <source>
        <dbReference type="SAM" id="MobiDB-lite"/>
    </source>
</evidence>
<keyword evidence="3 5" id="KW-0690">Ribosome biogenesis</keyword>
<evidence type="ECO:0000256" key="3">
    <source>
        <dbReference type="ARBA" id="ARBA00022517"/>
    </source>
</evidence>